<reference evidence="6 7" key="1">
    <citation type="submission" date="2016-06" db="EMBL/GenBank/DDBJ databases">
        <authorList>
            <person name="Kjaerup R.B."/>
            <person name="Dalgaard T.S."/>
            <person name="Juul-Madsen H.R."/>
        </authorList>
    </citation>
    <scope>NUCLEOTIDE SEQUENCE [LARGE SCALE GENOMIC DNA]</scope>
    <source>
        <strain evidence="6">3</strain>
    </source>
</reference>
<evidence type="ECO:0000256" key="1">
    <source>
        <dbReference type="ARBA" id="ARBA00010062"/>
    </source>
</evidence>
<dbReference type="SUPFAM" id="SSF53822">
    <property type="entry name" value="Periplasmic binding protein-like I"/>
    <property type="match status" value="1"/>
</dbReference>
<dbReference type="EMBL" id="FLQX01000106">
    <property type="protein sequence ID" value="SBT06215.1"/>
    <property type="molecule type" value="Genomic_DNA"/>
</dbReference>
<dbReference type="PRINTS" id="PR00337">
    <property type="entry name" value="LEUILEVALBP"/>
</dbReference>
<keyword evidence="2" id="KW-0813">Transport</keyword>
<keyword evidence="4" id="KW-0029">Amino-acid transport</keyword>
<evidence type="ECO:0000256" key="4">
    <source>
        <dbReference type="ARBA" id="ARBA00022970"/>
    </source>
</evidence>
<gene>
    <name evidence="6" type="ORF">ACCAA_300057</name>
</gene>
<name>A0A1A8XM37_9PROT</name>
<evidence type="ECO:0000313" key="6">
    <source>
        <dbReference type="EMBL" id="SBT06215.1"/>
    </source>
</evidence>
<dbReference type="GO" id="GO:0006865">
    <property type="term" value="P:amino acid transport"/>
    <property type="evidence" value="ECO:0007669"/>
    <property type="project" value="UniProtKB-KW"/>
</dbReference>
<dbReference type="Proteomes" id="UP000199169">
    <property type="component" value="Unassembled WGS sequence"/>
</dbReference>
<dbReference type="AlphaFoldDB" id="A0A1A8XM37"/>
<accession>A0A1A8XM37</accession>
<proteinExistence type="inferred from homology"/>
<dbReference type="InterPro" id="IPR000709">
    <property type="entry name" value="Leu_Ile_Val-bd"/>
</dbReference>
<protein>
    <submittedName>
        <fullName evidence="6">Extracellular ligand-binding receptor</fullName>
    </submittedName>
</protein>
<dbReference type="Pfam" id="PF13458">
    <property type="entry name" value="Peripla_BP_6"/>
    <property type="match status" value="1"/>
</dbReference>
<comment type="similarity">
    <text evidence="1">Belongs to the leucine-binding protein family.</text>
</comment>
<dbReference type="PANTHER" id="PTHR47235:SF1">
    <property type="entry name" value="BLR6548 PROTEIN"/>
    <property type="match status" value="1"/>
</dbReference>
<keyword evidence="3" id="KW-0732">Signal</keyword>
<sequence length="388" mass="40642">MKLITLLRNALLAAVETVAVAIVLTGLAPVTVTAGELVVGQVAALSGPLAPTGSQMRAGVQLYFDAVNAEGGIHGAKLRLVSKDDGYKADETVRLARELLKESQPVAFIGFVGTGNVEAMLDQKVLSEAGIPLLAVRSGAASLVRRNDPLLFMTRASYAEEVAKIVDQYVTTGTTHFAILFQDDAFGRDALVSAETAIGSAGGSLVAKGSYAKNTTDVGAAVKTIAAAKPQAVIMLANTAASAEFLKQSRAAGNFAQYVALSVTDAAQVVKAIGAEQAEGLVLTQVVPDPNGRSVPLIREIQDNFAKFAPKDVSVNQTFVEGYLGAKVLGEGLRRAGPNPSRKKLREALETMKSYDAGGVFISFAANRHTGSRFVDITIVNRSGKLLR</sequence>
<organism evidence="6 7">
    <name type="scientific">Candidatus Accumulibacter aalborgensis</name>
    <dbReference type="NCBI Taxonomy" id="1860102"/>
    <lineage>
        <taxon>Bacteria</taxon>
        <taxon>Pseudomonadati</taxon>
        <taxon>Pseudomonadota</taxon>
        <taxon>Betaproteobacteria</taxon>
        <taxon>Candidatus Accumulibacter</taxon>
    </lineage>
</organism>
<feature type="domain" description="Leucine-binding protein" evidence="5">
    <location>
        <begin position="38"/>
        <end position="383"/>
    </location>
</feature>
<dbReference type="STRING" id="1860102.ACCAA_300057"/>
<evidence type="ECO:0000256" key="3">
    <source>
        <dbReference type="ARBA" id="ARBA00022729"/>
    </source>
</evidence>
<evidence type="ECO:0000313" key="7">
    <source>
        <dbReference type="Proteomes" id="UP000199169"/>
    </source>
</evidence>
<keyword evidence="7" id="KW-1185">Reference proteome</keyword>
<dbReference type="InterPro" id="IPR028082">
    <property type="entry name" value="Peripla_BP_I"/>
</dbReference>
<dbReference type="InterPro" id="IPR028081">
    <property type="entry name" value="Leu-bd"/>
</dbReference>
<evidence type="ECO:0000256" key="2">
    <source>
        <dbReference type="ARBA" id="ARBA00022448"/>
    </source>
</evidence>
<keyword evidence="6" id="KW-0675">Receptor</keyword>
<dbReference type="Gene3D" id="3.40.50.2300">
    <property type="match status" value="2"/>
</dbReference>
<dbReference type="PANTHER" id="PTHR47235">
    <property type="entry name" value="BLR6548 PROTEIN"/>
    <property type="match status" value="1"/>
</dbReference>
<evidence type="ECO:0000259" key="5">
    <source>
        <dbReference type="Pfam" id="PF13458"/>
    </source>
</evidence>
<dbReference type="CDD" id="cd06326">
    <property type="entry name" value="PBP1_ABC_ligand_binding-like"/>
    <property type="match status" value="1"/>
</dbReference>
<dbReference type="RefSeq" id="WP_186407027.1">
    <property type="nucleotide sequence ID" value="NZ_FLQX01000106.1"/>
</dbReference>